<keyword evidence="6" id="KW-1185">Reference proteome</keyword>
<dbReference type="Pfam" id="PF00392">
    <property type="entry name" value="GntR"/>
    <property type="match status" value="1"/>
</dbReference>
<reference evidence="5 6" key="1">
    <citation type="submission" date="2017-03" db="EMBL/GenBank/DDBJ databases">
        <title>Genome sequence of Clostridium oryzae DSM 28571.</title>
        <authorList>
            <person name="Poehlein A."/>
            <person name="Daniel R."/>
        </authorList>
    </citation>
    <scope>NUCLEOTIDE SEQUENCE [LARGE SCALE GENOMIC DNA]</scope>
    <source>
        <strain evidence="5 6">DSM 28571</strain>
    </source>
</reference>
<evidence type="ECO:0000256" key="1">
    <source>
        <dbReference type="ARBA" id="ARBA00023015"/>
    </source>
</evidence>
<dbReference type="SMART" id="SM00345">
    <property type="entry name" value="HTH_GNTR"/>
    <property type="match status" value="1"/>
</dbReference>
<evidence type="ECO:0000256" key="3">
    <source>
        <dbReference type="ARBA" id="ARBA00023163"/>
    </source>
</evidence>
<keyword evidence="3" id="KW-0804">Transcription</keyword>
<keyword evidence="2" id="KW-0238">DNA-binding</keyword>
<dbReference type="SUPFAM" id="SSF46785">
    <property type="entry name" value="Winged helix' DNA-binding domain"/>
    <property type="match status" value="1"/>
</dbReference>
<evidence type="ECO:0000256" key="2">
    <source>
        <dbReference type="ARBA" id="ARBA00023125"/>
    </source>
</evidence>
<dbReference type="Gene3D" id="1.10.10.10">
    <property type="entry name" value="Winged helix-like DNA-binding domain superfamily/Winged helix DNA-binding domain"/>
    <property type="match status" value="1"/>
</dbReference>
<dbReference type="GO" id="GO:0003677">
    <property type="term" value="F:DNA binding"/>
    <property type="evidence" value="ECO:0007669"/>
    <property type="project" value="UniProtKB-KW"/>
</dbReference>
<dbReference type="InterPro" id="IPR036388">
    <property type="entry name" value="WH-like_DNA-bd_sf"/>
</dbReference>
<name>A0A1V4IXW2_9CLOT</name>
<dbReference type="CDD" id="cd07377">
    <property type="entry name" value="WHTH_GntR"/>
    <property type="match status" value="1"/>
</dbReference>
<proteinExistence type="predicted"/>
<dbReference type="InterPro" id="IPR036390">
    <property type="entry name" value="WH_DNA-bd_sf"/>
</dbReference>
<accession>A0A1V4IXW2</accession>
<organism evidence="5 6">
    <name type="scientific">Clostridium oryzae</name>
    <dbReference type="NCBI Taxonomy" id="1450648"/>
    <lineage>
        <taxon>Bacteria</taxon>
        <taxon>Bacillati</taxon>
        <taxon>Bacillota</taxon>
        <taxon>Clostridia</taxon>
        <taxon>Eubacteriales</taxon>
        <taxon>Clostridiaceae</taxon>
        <taxon>Clostridium</taxon>
    </lineage>
</organism>
<feature type="domain" description="HTH gntR-type" evidence="4">
    <location>
        <begin position="15"/>
        <end position="83"/>
    </location>
</feature>
<dbReference type="Proteomes" id="UP000190080">
    <property type="component" value="Unassembled WGS sequence"/>
</dbReference>
<evidence type="ECO:0000259" key="4">
    <source>
        <dbReference type="PROSITE" id="PS50949"/>
    </source>
</evidence>
<comment type="caution">
    <text evidence="5">The sequence shown here is derived from an EMBL/GenBank/DDBJ whole genome shotgun (WGS) entry which is preliminary data.</text>
</comment>
<evidence type="ECO:0000313" key="6">
    <source>
        <dbReference type="Proteomes" id="UP000190080"/>
    </source>
</evidence>
<dbReference type="PANTHER" id="PTHR38445">
    <property type="entry name" value="HTH-TYPE TRANSCRIPTIONAL REPRESSOR YTRA"/>
    <property type="match status" value="1"/>
</dbReference>
<protein>
    <submittedName>
        <fullName evidence="5">HTH-type transcriptional repressor YtrA</fullName>
    </submittedName>
</protein>
<dbReference type="EMBL" id="MZGV01000002">
    <property type="protein sequence ID" value="OPJ64898.1"/>
    <property type="molecule type" value="Genomic_DNA"/>
</dbReference>
<evidence type="ECO:0000313" key="5">
    <source>
        <dbReference type="EMBL" id="OPJ64898.1"/>
    </source>
</evidence>
<sequence>MEVVIIFNIDPRSSTPIYEQIIASVKENIIKGILQAGDKLPSVRELAAMLTTNPNTVSKAYSELERMKIIETLRGKGTFVSEEYKPKLEEDMVIDLKNSLKQIILNAHYMGMTKEDLIEIINGIYGEFENSDEGVHIDEK</sequence>
<gene>
    <name evidence="5" type="primary">ytrA_1</name>
    <name evidence="5" type="ORF">CLORY_04070</name>
</gene>
<dbReference type="GO" id="GO:0003700">
    <property type="term" value="F:DNA-binding transcription factor activity"/>
    <property type="evidence" value="ECO:0007669"/>
    <property type="project" value="InterPro"/>
</dbReference>
<dbReference type="AlphaFoldDB" id="A0A1V4IXW2"/>
<dbReference type="PROSITE" id="PS50949">
    <property type="entry name" value="HTH_GNTR"/>
    <property type="match status" value="1"/>
</dbReference>
<dbReference type="PANTHER" id="PTHR38445:SF9">
    <property type="entry name" value="HTH-TYPE TRANSCRIPTIONAL REPRESSOR YTRA"/>
    <property type="match status" value="1"/>
</dbReference>
<dbReference type="STRING" id="1450648.CLORY_04070"/>
<dbReference type="InterPro" id="IPR000524">
    <property type="entry name" value="Tscrpt_reg_HTH_GntR"/>
</dbReference>
<keyword evidence="1" id="KW-0805">Transcription regulation</keyword>